<feature type="chain" id="PRO_5015902734" description="CFEM domain-containing protein" evidence="18">
    <location>
        <begin position="19"/>
        <end position="217"/>
    </location>
</feature>
<keyword evidence="5" id="KW-0964">Secreted</keyword>
<evidence type="ECO:0000256" key="8">
    <source>
        <dbReference type="ARBA" id="ARBA00022723"/>
    </source>
</evidence>
<comment type="subcellular location">
    <subcellularLocation>
        <location evidence="1">Cell membrane</location>
        <topology evidence="1">Lipid-anchor</topology>
        <topology evidence="1">GPI-anchor</topology>
    </subcellularLocation>
    <subcellularLocation>
        <location evidence="2">Secreted</location>
    </subcellularLocation>
</comment>
<organism evidence="20 21">
    <name type="scientific">Periconia macrospinosa</name>
    <dbReference type="NCBI Taxonomy" id="97972"/>
    <lineage>
        <taxon>Eukaryota</taxon>
        <taxon>Fungi</taxon>
        <taxon>Dikarya</taxon>
        <taxon>Ascomycota</taxon>
        <taxon>Pezizomycotina</taxon>
        <taxon>Dothideomycetes</taxon>
        <taxon>Pleosporomycetidae</taxon>
        <taxon>Pleosporales</taxon>
        <taxon>Massarineae</taxon>
        <taxon>Periconiaceae</taxon>
        <taxon>Periconia</taxon>
    </lineage>
</organism>
<keyword evidence="12 15" id="KW-1015">Disulfide bond</keyword>
<dbReference type="STRING" id="97972.A0A2V1DPD2"/>
<feature type="compositionally biased region" description="Low complexity" evidence="16">
    <location>
        <begin position="128"/>
        <end position="141"/>
    </location>
</feature>
<reference evidence="20 21" key="1">
    <citation type="journal article" date="2018" name="Sci. Rep.">
        <title>Comparative genomics provides insights into the lifestyle and reveals functional heterogeneity of dark septate endophytic fungi.</title>
        <authorList>
            <person name="Knapp D.G."/>
            <person name="Nemeth J.B."/>
            <person name="Barry K."/>
            <person name="Hainaut M."/>
            <person name="Henrissat B."/>
            <person name="Johnson J."/>
            <person name="Kuo A."/>
            <person name="Lim J.H.P."/>
            <person name="Lipzen A."/>
            <person name="Nolan M."/>
            <person name="Ohm R.A."/>
            <person name="Tamas L."/>
            <person name="Grigoriev I.V."/>
            <person name="Spatafora J.W."/>
            <person name="Nagy L.G."/>
            <person name="Kovacs G.M."/>
        </authorList>
    </citation>
    <scope>NUCLEOTIDE SEQUENCE [LARGE SCALE GENOMIC DNA]</scope>
    <source>
        <strain evidence="20 21">DSE2036</strain>
    </source>
</reference>
<evidence type="ECO:0000256" key="16">
    <source>
        <dbReference type="SAM" id="MobiDB-lite"/>
    </source>
</evidence>
<dbReference type="GO" id="GO:0005886">
    <property type="term" value="C:plasma membrane"/>
    <property type="evidence" value="ECO:0007669"/>
    <property type="project" value="UniProtKB-SubCell"/>
</dbReference>
<keyword evidence="13" id="KW-0325">Glycoprotein</keyword>
<evidence type="ECO:0000256" key="3">
    <source>
        <dbReference type="ARBA" id="ARBA00010031"/>
    </source>
</evidence>
<keyword evidence="4" id="KW-1003">Cell membrane</keyword>
<evidence type="ECO:0000256" key="1">
    <source>
        <dbReference type="ARBA" id="ARBA00004609"/>
    </source>
</evidence>
<evidence type="ECO:0000256" key="10">
    <source>
        <dbReference type="ARBA" id="ARBA00023004"/>
    </source>
</evidence>
<evidence type="ECO:0000256" key="9">
    <source>
        <dbReference type="ARBA" id="ARBA00022729"/>
    </source>
</evidence>
<evidence type="ECO:0000256" key="18">
    <source>
        <dbReference type="SAM" id="SignalP"/>
    </source>
</evidence>
<feature type="domain" description="CFEM" evidence="19">
    <location>
        <begin position="1"/>
        <end position="114"/>
    </location>
</feature>
<dbReference type="Proteomes" id="UP000244855">
    <property type="component" value="Unassembled WGS sequence"/>
</dbReference>
<evidence type="ECO:0000259" key="19">
    <source>
        <dbReference type="PROSITE" id="PS52012"/>
    </source>
</evidence>
<keyword evidence="14" id="KW-0449">Lipoprotein</keyword>
<dbReference type="PANTHER" id="PTHR37928">
    <property type="entry name" value="CFEM DOMAIN PROTEIN (AFU_ORTHOLOGUE AFUA_6G14090)"/>
    <property type="match status" value="1"/>
</dbReference>
<dbReference type="InterPro" id="IPR051735">
    <property type="entry name" value="CFEM_domain"/>
</dbReference>
<evidence type="ECO:0000256" key="12">
    <source>
        <dbReference type="ARBA" id="ARBA00023157"/>
    </source>
</evidence>
<evidence type="ECO:0000256" key="17">
    <source>
        <dbReference type="SAM" id="Phobius"/>
    </source>
</evidence>
<keyword evidence="17" id="KW-1133">Transmembrane helix</keyword>
<dbReference type="GO" id="GO:0046872">
    <property type="term" value="F:metal ion binding"/>
    <property type="evidence" value="ECO:0007669"/>
    <property type="project" value="UniProtKB-KW"/>
</dbReference>
<keyword evidence="17" id="KW-0812">Transmembrane</keyword>
<dbReference type="PROSITE" id="PS52012">
    <property type="entry name" value="CFEM"/>
    <property type="match status" value="1"/>
</dbReference>
<protein>
    <recommendedName>
        <fullName evidence="19">CFEM domain-containing protein</fullName>
    </recommendedName>
</protein>
<keyword evidence="6" id="KW-0349">Heme</keyword>
<keyword evidence="21" id="KW-1185">Reference proteome</keyword>
<feature type="compositionally biased region" description="Polar residues" evidence="16">
    <location>
        <begin position="117"/>
        <end position="127"/>
    </location>
</feature>
<evidence type="ECO:0000256" key="7">
    <source>
        <dbReference type="ARBA" id="ARBA00022622"/>
    </source>
</evidence>
<evidence type="ECO:0000256" key="4">
    <source>
        <dbReference type="ARBA" id="ARBA00022475"/>
    </source>
</evidence>
<dbReference type="PANTHER" id="PTHR37928:SF1">
    <property type="entry name" value="CFEM DOMAIN PROTEIN (AFU_ORTHOLOGUE AFUA_6G14090)"/>
    <property type="match status" value="1"/>
</dbReference>
<evidence type="ECO:0000256" key="2">
    <source>
        <dbReference type="ARBA" id="ARBA00004613"/>
    </source>
</evidence>
<comment type="similarity">
    <text evidence="3">Belongs to the RBT5 family.</text>
</comment>
<name>A0A2V1DPD2_9PLEO</name>
<evidence type="ECO:0000256" key="14">
    <source>
        <dbReference type="ARBA" id="ARBA00023288"/>
    </source>
</evidence>
<gene>
    <name evidence="20" type="ORF">DM02DRAFT_629144</name>
</gene>
<proteinExistence type="inferred from homology"/>
<comment type="caution">
    <text evidence="15">Lacks conserved residue(s) required for the propagation of feature annotation.</text>
</comment>
<dbReference type="GO" id="GO:0098552">
    <property type="term" value="C:side of membrane"/>
    <property type="evidence" value="ECO:0007669"/>
    <property type="project" value="UniProtKB-KW"/>
</dbReference>
<keyword evidence="11 17" id="KW-0472">Membrane</keyword>
<feature type="signal peptide" evidence="18">
    <location>
        <begin position="1"/>
        <end position="18"/>
    </location>
</feature>
<keyword evidence="9 18" id="KW-0732">Signal</keyword>
<feature type="compositionally biased region" description="Low complexity" evidence="16">
    <location>
        <begin position="95"/>
        <end position="116"/>
    </location>
</feature>
<evidence type="ECO:0000256" key="13">
    <source>
        <dbReference type="ARBA" id="ARBA00023180"/>
    </source>
</evidence>
<keyword evidence="7" id="KW-0336">GPI-anchor</keyword>
<keyword evidence="8" id="KW-0479">Metal-binding</keyword>
<keyword evidence="10" id="KW-0408">Iron</keyword>
<accession>A0A2V1DPD2</accession>
<evidence type="ECO:0000256" key="5">
    <source>
        <dbReference type="ARBA" id="ARBA00022525"/>
    </source>
</evidence>
<evidence type="ECO:0000256" key="6">
    <source>
        <dbReference type="ARBA" id="ARBA00022617"/>
    </source>
</evidence>
<sequence>MRGVLFALLCAFSAPSDAQDVSTIPQCGQYCVNTISAEAVAQANCNVNHANCYCSRYDFANKVESCANTTCTSAADIAVVNGYVKGYCGDAGSRANTARASSTTAPASTNPTSTPTLMSTSVTSPTGAQSAAATPSPNTSSGLSTGAKAGIGVGISFGVLALAGLFFALWCTRRKKRRQTTQVHEIDASQVITALPAKGMITELPAEERRTELPVKE</sequence>
<evidence type="ECO:0000313" key="21">
    <source>
        <dbReference type="Proteomes" id="UP000244855"/>
    </source>
</evidence>
<feature type="region of interest" description="Disordered" evidence="16">
    <location>
        <begin position="95"/>
        <end position="143"/>
    </location>
</feature>
<dbReference type="AlphaFoldDB" id="A0A2V1DPD2"/>
<dbReference type="OrthoDB" id="1193027at2759"/>
<dbReference type="EMBL" id="KZ805386">
    <property type="protein sequence ID" value="PVH99721.1"/>
    <property type="molecule type" value="Genomic_DNA"/>
</dbReference>
<dbReference type="Pfam" id="PF05730">
    <property type="entry name" value="CFEM"/>
    <property type="match status" value="1"/>
</dbReference>
<dbReference type="GO" id="GO:0005576">
    <property type="term" value="C:extracellular region"/>
    <property type="evidence" value="ECO:0007669"/>
    <property type="project" value="UniProtKB-SubCell"/>
</dbReference>
<feature type="transmembrane region" description="Helical" evidence="17">
    <location>
        <begin position="149"/>
        <end position="170"/>
    </location>
</feature>
<feature type="disulfide bond" evidence="15">
    <location>
        <begin position="45"/>
        <end position="52"/>
    </location>
</feature>
<evidence type="ECO:0000256" key="15">
    <source>
        <dbReference type="PROSITE-ProRule" id="PRU01356"/>
    </source>
</evidence>
<evidence type="ECO:0000256" key="11">
    <source>
        <dbReference type="ARBA" id="ARBA00023136"/>
    </source>
</evidence>
<dbReference type="InterPro" id="IPR008427">
    <property type="entry name" value="Extracellular_membr_CFEM_dom"/>
</dbReference>
<evidence type="ECO:0000313" key="20">
    <source>
        <dbReference type="EMBL" id="PVH99721.1"/>
    </source>
</evidence>